<comment type="caution">
    <text evidence="2">The sequence shown here is derived from an EMBL/GenBank/DDBJ whole genome shotgun (WGS) entry which is preliminary data.</text>
</comment>
<proteinExistence type="predicted"/>
<dbReference type="EMBL" id="CAJJDN010000041">
    <property type="protein sequence ID" value="CAD8081038.1"/>
    <property type="molecule type" value="Genomic_DNA"/>
</dbReference>
<keyword evidence="3" id="KW-1185">Reference proteome</keyword>
<feature type="region of interest" description="Disordered" evidence="1">
    <location>
        <begin position="142"/>
        <end position="171"/>
    </location>
</feature>
<protein>
    <submittedName>
        <fullName evidence="2">Uncharacterized protein</fullName>
    </submittedName>
</protein>
<organism evidence="2 3">
    <name type="scientific">Paramecium sonneborni</name>
    <dbReference type="NCBI Taxonomy" id="65129"/>
    <lineage>
        <taxon>Eukaryota</taxon>
        <taxon>Sar</taxon>
        <taxon>Alveolata</taxon>
        <taxon>Ciliophora</taxon>
        <taxon>Intramacronucleata</taxon>
        <taxon>Oligohymenophorea</taxon>
        <taxon>Peniculida</taxon>
        <taxon>Parameciidae</taxon>
        <taxon>Paramecium</taxon>
    </lineage>
</organism>
<feature type="compositionally biased region" description="Polar residues" evidence="1">
    <location>
        <begin position="142"/>
        <end position="153"/>
    </location>
</feature>
<reference evidence="2" key="1">
    <citation type="submission" date="2021-01" db="EMBL/GenBank/DDBJ databases">
        <authorList>
            <consortium name="Genoscope - CEA"/>
            <person name="William W."/>
        </authorList>
    </citation>
    <scope>NUCLEOTIDE SEQUENCE</scope>
</reference>
<gene>
    <name evidence="2" type="ORF">PSON_ATCC_30995.1.T0410201</name>
</gene>
<sequence length="238" mass="28350">MITICNHELMPNRLYLLKQDKLILKNEQEHGLSFTFQQQESKKLKFGEQHSFDCKPGNHYLICKKLNLKAEIYVFNTQTERERFLNHQQEFQATKSEQQYDSDDVTNENDEILSEAIGILPQKQNKLIKWYITDTSSTYYSKKENQSTTSDFSEQLLPEKRGQRKGSDPVIQKSELIMQPKIPRPTNQINNLLQIQQFAKNVSQNQYTINQQQIQRLKQNWDIQKFIYEYLINQYAFQ</sequence>
<evidence type="ECO:0000313" key="2">
    <source>
        <dbReference type="EMBL" id="CAD8081038.1"/>
    </source>
</evidence>
<dbReference type="Proteomes" id="UP000692954">
    <property type="component" value="Unassembled WGS sequence"/>
</dbReference>
<dbReference type="AlphaFoldDB" id="A0A8S1MKV6"/>
<evidence type="ECO:0000313" key="3">
    <source>
        <dbReference type="Proteomes" id="UP000692954"/>
    </source>
</evidence>
<evidence type="ECO:0000256" key="1">
    <source>
        <dbReference type="SAM" id="MobiDB-lite"/>
    </source>
</evidence>
<accession>A0A8S1MKV6</accession>
<dbReference type="OrthoDB" id="287820at2759"/>
<feature type="compositionally biased region" description="Basic and acidic residues" evidence="1">
    <location>
        <begin position="157"/>
        <end position="167"/>
    </location>
</feature>
<name>A0A8S1MKV6_9CILI</name>